<accession>A0A382VQ01</accession>
<reference evidence="4" key="1">
    <citation type="submission" date="2018-05" db="EMBL/GenBank/DDBJ databases">
        <authorList>
            <person name="Lanie J.A."/>
            <person name="Ng W.-L."/>
            <person name="Kazmierczak K.M."/>
            <person name="Andrzejewski T.M."/>
            <person name="Davidsen T.M."/>
            <person name="Wayne K.J."/>
            <person name="Tettelin H."/>
            <person name="Glass J.I."/>
            <person name="Rusch D."/>
            <person name="Podicherti R."/>
            <person name="Tsui H.-C.T."/>
            <person name="Winkler M.E."/>
        </authorList>
    </citation>
    <scope>NUCLEOTIDE SEQUENCE</scope>
</reference>
<dbReference type="Pfam" id="PF20256">
    <property type="entry name" value="MoCoBD_2"/>
    <property type="match status" value="1"/>
</dbReference>
<protein>
    <submittedName>
        <fullName evidence="4">Uncharacterized protein</fullName>
    </submittedName>
</protein>
<dbReference type="EMBL" id="UINC01153708">
    <property type="protein sequence ID" value="SVD48572.1"/>
    <property type="molecule type" value="Genomic_DNA"/>
</dbReference>
<dbReference type="GO" id="GO:0016491">
    <property type="term" value="F:oxidoreductase activity"/>
    <property type="evidence" value="ECO:0007669"/>
    <property type="project" value="InterPro"/>
</dbReference>
<evidence type="ECO:0000256" key="1">
    <source>
        <dbReference type="ARBA" id="ARBA00022505"/>
    </source>
</evidence>
<dbReference type="GO" id="GO:0005506">
    <property type="term" value="F:iron ion binding"/>
    <property type="evidence" value="ECO:0007669"/>
    <property type="project" value="InterPro"/>
</dbReference>
<organism evidence="4">
    <name type="scientific">marine metagenome</name>
    <dbReference type="NCBI Taxonomy" id="408172"/>
    <lineage>
        <taxon>unclassified sequences</taxon>
        <taxon>metagenomes</taxon>
        <taxon>ecological metagenomes</taxon>
    </lineage>
</organism>
<dbReference type="InterPro" id="IPR037165">
    <property type="entry name" value="AldOxase/xan_DH_Mopterin-bd_sf"/>
</dbReference>
<evidence type="ECO:0000259" key="3">
    <source>
        <dbReference type="Pfam" id="PF20256"/>
    </source>
</evidence>
<evidence type="ECO:0000259" key="2">
    <source>
        <dbReference type="Pfam" id="PF02738"/>
    </source>
</evidence>
<dbReference type="InterPro" id="IPR046867">
    <property type="entry name" value="AldOxase/xan_DH_MoCoBD2"/>
</dbReference>
<evidence type="ECO:0000313" key="4">
    <source>
        <dbReference type="EMBL" id="SVD48572.1"/>
    </source>
</evidence>
<dbReference type="PANTHER" id="PTHR11908:SF132">
    <property type="entry name" value="ALDEHYDE OXIDASE 1-RELATED"/>
    <property type="match status" value="1"/>
</dbReference>
<dbReference type="InterPro" id="IPR016208">
    <property type="entry name" value="Ald_Oxase/xanthine_DH-like"/>
</dbReference>
<gene>
    <name evidence="4" type="ORF">METZ01_LOCUS401426</name>
</gene>
<name>A0A382VQ01_9ZZZZ</name>
<dbReference type="AlphaFoldDB" id="A0A382VQ01"/>
<proteinExistence type="predicted"/>
<dbReference type="SUPFAM" id="SSF56003">
    <property type="entry name" value="Molybdenum cofactor-binding domain"/>
    <property type="match status" value="1"/>
</dbReference>
<dbReference type="Pfam" id="PF02738">
    <property type="entry name" value="MoCoBD_1"/>
    <property type="match status" value="1"/>
</dbReference>
<feature type="non-terminal residue" evidence="4">
    <location>
        <position position="1"/>
    </location>
</feature>
<feature type="domain" description="Aldehyde oxidase/xanthine dehydrogenase second molybdopterin binding" evidence="3">
    <location>
        <begin position="150"/>
        <end position="282"/>
    </location>
</feature>
<feature type="domain" description="Aldehyde oxidase/xanthine dehydrogenase first molybdopterin binding" evidence="2">
    <location>
        <begin position="4"/>
        <end position="107"/>
    </location>
</feature>
<sequence length="283" mass="29761">GPGSGTAIKVKVGATKLGKITAVQAELCYEAGAYPGSPVHPGAMAMFAAYDIPNGQIDGYDVLVNKPRVAAYRAPGAPQSAFACEQIIDEVAQNLGMDGVEFRMKNAASEGTVRLDGSLHKSIAIKEILGVIEDHPHYNEPIEGPNQGRGVAIGFWDNWGARSSVEINVNSDGTVNLISGSVDLTGSRTTVAMQAADVLEIPFDNVKSSMVDTDSISYTDTSAGSRTTMATGLAAVEAARDVLAKLKVEVADMWNVSLDSVIYSQGVFGTTERNSESITFADL</sequence>
<dbReference type="Gene3D" id="3.30.365.10">
    <property type="entry name" value="Aldehyde oxidase/xanthine dehydrogenase, molybdopterin binding domain"/>
    <property type="match status" value="2"/>
</dbReference>
<feature type="non-terminal residue" evidence="4">
    <location>
        <position position="283"/>
    </location>
</feature>
<dbReference type="PANTHER" id="PTHR11908">
    <property type="entry name" value="XANTHINE DEHYDROGENASE"/>
    <property type="match status" value="1"/>
</dbReference>
<keyword evidence="1" id="KW-0500">Molybdenum</keyword>
<dbReference type="InterPro" id="IPR008274">
    <property type="entry name" value="AldOxase/xan_DH_MoCoBD1"/>
</dbReference>